<accession>A0ABS5BLK6</accession>
<dbReference type="RefSeq" id="WP_210652698.1">
    <property type="nucleotide sequence ID" value="NZ_JAGKQQ010000001.1"/>
</dbReference>
<evidence type="ECO:0000313" key="3">
    <source>
        <dbReference type="Proteomes" id="UP000676565"/>
    </source>
</evidence>
<feature type="chain" id="PRO_5045559789" description="Carboxypeptidase regulatory-like domain-containing protein" evidence="1">
    <location>
        <begin position="21"/>
        <end position="141"/>
    </location>
</feature>
<dbReference type="PROSITE" id="PS51257">
    <property type="entry name" value="PROKAR_LIPOPROTEIN"/>
    <property type="match status" value="1"/>
</dbReference>
<protein>
    <recommendedName>
        <fullName evidence="4">Carboxypeptidase regulatory-like domain-containing protein</fullName>
    </recommendedName>
</protein>
<keyword evidence="3" id="KW-1185">Reference proteome</keyword>
<comment type="caution">
    <text evidence="2">The sequence shown here is derived from an EMBL/GenBank/DDBJ whole genome shotgun (WGS) entry which is preliminary data.</text>
</comment>
<keyword evidence="1" id="KW-0732">Signal</keyword>
<sequence length="141" mass="14809">MLHSFIRASAVASAACLLLAGCGNSGIVSVSGTLTYKGQPVTNAIVHFVPEKGRPSMGETDQNGRFTLLYDPQTKGAQVGKHKVFVMHNSAADAGKPGSVPGAAPKLSAESKDLFSKYSADKSKIEVTIDKSTDDLKLAWD</sequence>
<dbReference type="EMBL" id="JAGKQQ010000001">
    <property type="protein sequence ID" value="MBP3954576.1"/>
    <property type="molecule type" value="Genomic_DNA"/>
</dbReference>
<proteinExistence type="predicted"/>
<evidence type="ECO:0000256" key="1">
    <source>
        <dbReference type="SAM" id="SignalP"/>
    </source>
</evidence>
<name>A0ABS5BLK6_9BACT</name>
<evidence type="ECO:0000313" key="2">
    <source>
        <dbReference type="EMBL" id="MBP3954576.1"/>
    </source>
</evidence>
<reference evidence="2 3" key="1">
    <citation type="submission" date="2021-04" db="EMBL/GenBank/DDBJ databases">
        <authorList>
            <person name="Ivanova A."/>
        </authorList>
    </citation>
    <scope>NUCLEOTIDE SEQUENCE [LARGE SCALE GENOMIC DNA]</scope>
    <source>
        <strain evidence="2 3">G18</strain>
    </source>
</reference>
<evidence type="ECO:0008006" key="4">
    <source>
        <dbReference type="Google" id="ProtNLM"/>
    </source>
</evidence>
<dbReference type="Proteomes" id="UP000676565">
    <property type="component" value="Unassembled WGS sequence"/>
</dbReference>
<feature type="signal peptide" evidence="1">
    <location>
        <begin position="1"/>
        <end position="20"/>
    </location>
</feature>
<organism evidence="2 3">
    <name type="scientific">Gemmata palustris</name>
    <dbReference type="NCBI Taxonomy" id="2822762"/>
    <lineage>
        <taxon>Bacteria</taxon>
        <taxon>Pseudomonadati</taxon>
        <taxon>Planctomycetota</taxon>
        <taxon>Planctomycetia</taxon>
        <taxon>Gemmatales</taxon>
        <taxon>Gemmataceae</taxon>
        <taxon>Gemmata</taxon>
    </lineage>
</organism>
<gene>
    <name evidence="2" type="ORF">J8F10_04670</name>
</gene>